<evidence type="ECO:0000313" key="1">
    <source>
        <dbReference type="EMBL" id="MFG6075756.1"/>
    </source>
</evidence>
<keyword evidence="2" id="KW-1185">Reference proteome</keyword>
<sequence>MARRSELKGIVNALNGSFVSRNNDFKGYWSIGQLKSLALDNCLSSMIFPLILSKTTPTYNLQSYIVHRYANMLKNLLTKQKIPGFWISKAIIKIDFIANAEQAKLYEYTTSGELFQCTCQITDDTGHDYESLIYGRCLPHSVVRELKSTRKFTV</sequence>
<gene>
    <name evidence="1" type="ORF">AB3U87_05180</name>
</gene>
<dbReference type="RefSeq" id="WP_394148631.1">
    <property type="nucleotide sequence ID" value="NZ_JBGCUC010000004.1"/>
</dbReference>
<evidence type="ECO:0000313" key="2">
    <source>
        <dbReference type="Proteomes" id="UP001605250"/>
    </source>
</evidence>
<organism evidence="1 2">
    <name type="scientific">Erwinia plantamica</name>
    <dbReference type="NCBI Taxonomy" id="3237104"/>
    <lineage>
        <taxon>Bacteria</taxon>
        <taxon>Pseudomonadati</taxon>
        <taxon>Pseudomonadota</taxon>
        <taxon>Gammaproteobacteria</taxon>
        <taxon>Enterobacterales</taxon>
        <taxon>Erwiniaceae</taxon>
        <taxon>Erwinia</taxon>
    </lineage>
</organism>
<name>A0ABW7CHS1_9GAMM</name>
<reference evidence="1 2" key="1">
    <citation type="submission" date="2024-07" db="EMBL/GenBank/DDBJ databases">
        <title>Novel bacterial strain Erwinia sp. OPT-41 promoting growth of various crops.</title>
        <authorList>
            <person name="Egorshina A."/>
            <person name="Lukyantsev M.A."/>
            <person name="Golubev S.N."/>
            <person name="Muratova A.Y."/>
            <person name="Bulygina E.A."/>
        </authorList>
    </citation>
    <scope>NUCLEOTIDE SEQUENCE [LARGE SCALE GENOMIC DNA]</scope>
    <source>
        <strain evidence="1 2">OPT-41</strain>
    </source>
</reference>
<protein>
    <submittedName>
        <fullName evidence="1">Uncharacterized protein</fullName>
    </submittedName>
</protein>
<proteinExistence type="predicted"/>
<accession>A0ABW7CHS1</accession>
<dbReference type="Proteomes" id="UP001605250">
    <property type="component" value="Unassembled WGS sequence"/>
</dbReference>
<dbReference type="EMBL" id="JBGCUC010000004">
    <property type="protein sequence ID" value="MFG6075756.1"/>
    <property type="molecule type" value="Genomic_DNA"/>
</dbReference>
<comment type="caution">
    <text evidence="1">The sequence shown here is derived from an EMBL/GenBank/DDBJ whole genome shotgun (WGS) entry which is preliminary data.</text>
</comment>